<gene>
    <name evidence="2" type="ORF">L1892_20125</name>
</gene>
<dbReference type="Proteomes" id="UP001108089">
    <property type="component" value="Unassembled WGS sequence"/>
</dbReference>
<comment type="caution">
    <text evidence="2">The sequence shown here is derived from an EMBL/GenBank/DDBJ whole genome shotgun (WGS) entry which is preliminary data.</text>
</comment>
<accession>A0ABS9DNE6</accession>
<proteinExistence type="predicted"/>
<dbReference type="EMBL" id="JAKGCU010000024">
    <property type="protein sequence ID" value="MCF3940682.1"/>
    <property type="molecule type" value="Genomic_DNA"/>
</dbReference>
<feature type="signal peptide" evidence="1">
    <location>
        <begin position="1"/>
        <end position="34"/>
    </location>
</feature>
<keyword evidence="3" id="KW-1185">Reference proteome</keyword>
<reference evidence="2" key="1">
    <citation type="submission" date="2022-01" db="EMBL/GenBank/DDBJ databases">
        <title>Gordonia xiamenensis sp. nov., isolated from surface seawater in Xiamen.</title>
        <authorList>
            <person name="He Y.F."/>
        </authorList>
    </citation>
    <scope>NUCLEOTIDE SEQUENCE</scope>
    <source>
        <strain evidence="2">GW1C4-4</strain>
    </source>
</reference>
<evidence type="ECO:0000313" key="3">
    <source>
        <dbReference type="Proteomes" id="UP001108089"/>
    </source>
</evidence>
<name>A0ABS9DNE6_9ACTN</name>
<evidence type="ECO:0000313" key="2">
    <source>
        <dbReference type="EMBL" id="MCF3940682.1"/>
    </source>
</evidence>
<sequence length="45" mass="4296">MFATPSSSAPARRVHAAAGGLVLAASLAAVPASAGPVQPGTQLCH</sequence>
<evidence type="ECO:0000256" key="1">
    <source>
        <dbReference type="SAM" id="SignalP"/>
    </source>
</evidence>
<organism evidence="2 3">
    <name type="scientific">Gordonia tangerina</name>
    <dbReference type="NCBI Taxonomy" id="2911060"/>
    <lineage>
        <taxon>Bacteria</taxon>
        <taxon>Bacillati</taxon>
        <taxon>Actinomycetota</taxon>
        <taxon>Actinomycetes</taxon>
        <taxon>Mycobacteriales</taxon>
        <taxon>Gordoniaceae</taxon>
        <taxon>Gordonia</taxon>
    </lineage>
</organism>
<feature type="chain" id="PRO_5046112603" evidence="1">
    <location>
        <begin position="35"/>
        <end position="45"/>
    </location>
</feature>
<protein>
    <submittedName>
        <fullName evidence="2">Uncharacterized protein</fullName>
    </submittedName>
</protein>
<dbReference type="RefSeq" id="WP_235725426.1">
    <property type="nucleotide sequence ID" value="NZ_JAKGCU010000024.1"/>
</dbReference>
<keyword evidence="1" id="KW-0732">Signal</keyword>